<comment type="caution">
    <text evidence="6">The sequence shown here is derived from an EMBL/GenBank/DDBJ whole genome shotgun (WGS) entry which is preliminary data.</text>
</comment>
<gene>
    <name evidence="6" type="ORF">AJ80_07168</name>
</gene>
<protein>
    <recommendedName>
        <fullName evidence="4">25S rRNA adenine-N(1) methyltransferase</fullName>
        <ecNumber evidence="4">2.1.1.-</ecNumber>
    </recommendedName>
</protein>
<dbReference type="Pfam" id="PF11968">
    <property type="entry name" value="Bmt2"/>
    <property type="match status" value="1"/>
</dbReference>
<comment type="function">
    <text evidence="4">S-adenosyl-L-methionine-dependent methyltransferase that specifically methylates the N(1) position of an adenine present in helix 65 in 25S rRNA.</text>
</comment>
<evidence type="ECO:0000256" key="5">
    <source>
        <dbReference type="SAM" id="MobiDB-lite"/>
    </source>
</evidence>
<dbReference type="GO" id="GO:0005730">
    <property type="term" value="C:nucleolus"/>
    <property type="evidence" value="ECO:0007669"/>
    <property type="project" value="UniProtKB-SubCell"/>
</dbReference>
<evidence type="ECO:0000313" key="7">
    <source>
        <dbReference type="Proteomes" id="UP000224634"/>
    </source>
</evidence>
<keyword evidence="3 4" id="KW-0949">S-adenosyl-L-methionine</keyword>
<feature type="binding site" evidence="4">
    <location>
        <position position="152"/>
    </location>
    <ligand>
        <name>S-adenosyl-L-methionine</name>
        <dbReference type="ChEBI" id="CHEBI:59789"/>
    </ligand>
</feature>
<keyword evidence="2 4" id="KW-0808">Transferase</keyword>
<reference evidence="6 7" key="1">
    <citation type="submission" date="2017-10" db="EMBL/GenBank/DDBJ databases">
        <title>Comparative genomics in systemic dimorphic fungi from Ajellomycetaceae.</title>
        <authorList>
            <person name="Munoz J.F."/>
            <person name="Mcewen J.G."/>
            <person name="Clay O.K."/>
            <person name="Cuomo C.A."/>
        </authorList>
    </citation>
    <scope>NUCLEOTIDE SEQUENCE [LARGE SCALE GENOMIC DNA]</scope>
    <source>
        <strain evidence="6 7">UAMH7299</strain>
    </source>
</reference>
<evidence type="ECO:0000313" key="6">
    <source>
        <dbReference type="EMBL" id="PGH11377.1"/>
    </source>
</evidence>
<feature type="binding site" evidence="4">
    <location>
        <position position="132"/>
    </location>
    <ligand>
        <name>S-adenosyl-L-methionine</name>
        <dbReference type="ChEBI" id="CHEBI:59789"/>
    </ligand>
</feature>
<dbReference type="OrthoDB" id="5954793at2759"/>
<keyword evidence="7" id="KW-1185">Reference proteome</keyword>
<dbReference type="AlphaFoldDB" id="A0A2B7XSC4"/>
<sequence length="326" mass="35862">MTATKPSRKMQPKSISHGRPPTVSRPAASLSAKATRTLIRSHHQLHKARAQALVAGDEALVKRLDQQIAANGGLESYQLASKKGQSIERGGDSSKVLVEWLDLDLRSLKNKGVQQQQQTGSTDNKLRLLEVGALSTQNACSKVGVLDVTRIDLNSQEKGILQQDFMERPLPTTSAERFHIISLSLVLNYVSDPAWRGEMLRRTVSFLEHAIPLPAPAPASPGSETAAHPLLPCLFLVLPAACVLNSRYFTEERLADIMATLGYTMQRRKVTSKLIFYLWSHNDDGEETSRSQPRVFRKDMLNPGATRNNFTVTLGSSKKMDIGAVG</sequence>
<comment type="subcellular location">
    <subcellularLocation>
        <location evidence="4">Nucleus</location>
        <location evidence="4">Nucleolus</location>
    </subcellularLocation>
</comment>
<dbReference type="EMBL" id="PDNA01000133">
    <property type="protein sequence ID" value="PGH11377.1"/>
    <property type="molecule type" value="Genomic_DNA"/>
</dbReference>
<evidence type="ECO:0000256" key="4">
    <source>
        <dbReference type="HAMAP-Rule" id="MF_03044"/>
    </source>
</evidence>
<dbReference type="EC" id="2.1.1.-" evidence="4"/>
<feature type="region of interest" description="Disordered" evidence="5">
    <location>
        <begin position="1"/>
        <end position="29"/>
    </location>
</feature>
<dbReference type="HAMAP" id="MF_03044">
    <property type="entry name" value="BMT2"/>
    <property type="match status" value="1"/>
</dbReference>
<dbReference type="InterPro" id="IPR021867">
    <property type="entry name" value="Bmt2/SAMTOR"/>
</dbReference>
<dbReference type="PANTHER" id="PTHR21008:SF1">
    <property type="entry name" value="25S RRNA (ADENINE(2142)-N(1))-METHYLTRANSFERASE"/>
    <property type="match status" value="1"/>
</dbReference>
<dbReference type="PANTHER" id="PTHR21008">
    <property type="entry name" value="S-ADENOSYLMETHIONINE SENSOR UPSTREAM OF MTORC1-RELATED"/>
    <property type="match status" value="1"/>
</dbReference>
<accession>A0A2B7XSC4</accession>
<comment type="similarity">
    <text evidence="4">Belongs to the BMT2 family.</text>
</comment>
<organism evidence="6 7">
    <name type="scientific">Polytolypa hystricis (strain UAMH7299)</name>
    <dbReference type="NCBI Taxonomy" id="1447883"/>
    <lineage>
        <taxon>Eukaryota</taxon>
        <taxon>Fungi</taxon>
        <taxon>Dikarya</taxon>
        <taxon>Ascomycota</taxon>
        <taxon>Pezizomycotina</taxon>
        <taxon>Eurotiomycetes</taxon>
        <taxon>Eurotiomycetidae</taxon>
        <taxon>Onygenales</taxon>
        <taxon>Onygenales incertae sedis</taxon>
        <taxon>Polytolypa</taxon>
    </lineage>
</organism>
<feature type="compositionally biased region" description="Basic residues" evidence="5">
    <location>
        <begin position="1"/>
        <end position="11"/>
    </location>
</feature>
<keyword evidence="4" id="KW-0539">Nucleus</keyword>
<dbReference type="Proteomes" id="UP000224634">
    <property type="component" value="Unassembled WGS sequence"/>
</dbReference>
<evidence type="ECO:0000256" key="3">
    <source>
        <dbReference type="ARBA" id="ARBA00022691"/>
    </source>
</evidence>
<evidence type="ECO:0000256" key="1">
    <source>
        <dbReference type="ARBA" id="ARBA00022603"/>
    </source>
</evidence>
<dbReference type="GO" id="GO:0016433">
    <property type="term" value="F:rRNA (adenine) methyltransferase activity"/>
    <property type="evidence" value="ECO:0007669"/>
    <property type="project" value="UniProtKB-UniRule"/>
</dbReference>
<proteinExistence type="inferred from homology"/>
<dbReference type="STRING" id="1447883.A0A2B7XSC4"/>
<name>A0A2B7XSC4_POLH7</name>
<evidence type="ECO:0000256" key="2">
    <source>
        <dbReference type="ARBA" id="ARBA00022679"/>
    </source>
</evidence>
<keyword evidence="1 4" id="KW-0489">Methyltransferase</keyword>